<protein>
    <submittedName>
        <fullName evidence="5">Ankyrin</fullName>
    </submittedName>
</protein>
<sequence>MDEFIHQENVVFAFERFDAFRATSRRSLALAATSNPDPPKTADLPAETIEFAHRMFDAAREGETELLSQALNVGLPPNLTNERGNTLLMLAAYIGHAELVQVLLDKGADPNRINDRGQSPIAGAVFEGEDDVTARMFGQTDILEVLGANEEDMKETTPLPPGPPAADA</sequence>
<dbReference type="Proteomes" id="UP000250043">
    <property type="component" value="Unassembled WGS sequence"/>
</dbReference>
<evidence type="ECO:0000256" key="1">
    <source>
        <dbReference type="ARBA" id="ARBA00022737"/>
    </source>
</evidence>
<dbReference type="PROSITE" id="PS50297">
    <property type="entry name" value="ANK_REP_REGION"/>
    <property type="match status" value="1"/>
</dbReference>
<evidence type="ECO:0000256" key="3">
    <source>
        <dbReference type="PROSITE-ProRule" id="PRU00023"/>
    </source>
</evidence>
<dbReference type="PROSITE" id="PS50088">
    <property type="entry name" value="ANK_REPEAT"/>
    <property type="match status" value="1"/>
</dbReference>
<feature type="repeat" description="ANK" evidence="3">
    <location>
        <begin position="83"/>
        <end position="115"/>
    </location>
</feature>
<keyword evidence="6" id="KW-1185">Reference proteome</keyword>
<keyword evidence="2 3" id="KW-0040">ANK repeat</keyword>
<accession>A0A8E2AJ57</accession>
<evidence type="ECO:0000313" key="5">
    <source>
        <dbReference type="EMBL" id="OCH85461.1"/>
    </source>
</evidence>
<name>A0A8E2AJ57_9APHY</name>
<keyword evidence="1" id="KW-0677">Repeat</keyword>
<evidence type="ECO:0000256" key="4">
    <source>
        <dbReference type="SAM" id="MobiDB-lite"/>
    </source>
</evidence>
<dbReference type="SMART" id="SM00248">
    <property type="entry name" value="ANK"/>
    <property type="match status" value="1"/>
</dbReference>
<dbReference type="InterPro" id="IPR036770">
    <property type="entry name" value="Ankyrin_rpt-contain_sf"/>
</dbReference>
<feature type="region of interest" description="Disordered" evidence="4">
    <location>
        <begin position="148"/>
        <end position="168"/>
    </location>
</feature>
<dbReference type="AlphaFoldDB" id="A0A8E2AJ57"/>
<gene>
    <name evidence="5" type="ORF">OBBRIDRAFT_798145</name>
</gene>
<dbReference type="Gene3D" id="1.25.40.20">
    <property type="entry name" value="Ankyrin repeat-containing domain"/>
    <property type="match status" value="1"/>
</dbReference>
<dbReference type="Pfam" id="PF12796">
    <property type="entry name" value="Ank_2"/>
    <property type="match status" value="1"/>
</dbReference>
<dbReference type="SUPFAM" id="SSF48403">
    <property type="entry name" value="Ankyrin repeat"/>
    <property type="match status" value="1"/>
</dbReference>
<organism evidence="5 6">
    <name type="scientific">Obba rivulosa</name>
    <dbReference type="NCBI Taxonomy" id="1052685"/>
    <lineage>
        <taxon>Eukaryota</taxon>
        <taxon>Fungi</taxon>
        <taxon>Dikarya</taxon>
        <taxon>Basidiomycota</taxon>
        <taxon>Agaricomycotina</taxon>
        <taxon>Agaricomycetes</taxon>
        <taxon>Polyporales</taxon>
        <taxon>Gelatoporiaceae</taxon>
        <taxon>Obba</taxon>
    </lineage>
</organism>
<dbReference type="InterPro" id="IPR002110">
    <property type="entry name" value="Ankyrin_rpt"/>
</dbReference>
<dbReference type="PANTHER" id="PTHR24171">
    <property type="entry name" value="ANKYRIN REPEAT DOMAIN-CONTAINING PROTEIN 39-RELATED"/>
    <property type="match status" value="1"/>
</dbReference>
<proteinExistence type="predicted"/>
<reference evidence="5 6" key="1">
    <citation type="submission" date="2016-07" db="EMBL/GenBank/DDBJ databases">
        <title>Draft genome of the white-rot fungus Obba rivulosa 3A-2.</title>
        <authorList>
            <consortium name="DOE Joint Genome Institute"/>
            <person name="Miettinen O."/>
            <person name="Riley R."/>
            <person name="Acob R."/>
            <person name="Barry K."/>
            <person name="Cullen D."/>
            <person name="De Vries R."/>
            <person name="Hainaut M."/>
            <person name="Hatakka A."/>
            <person name="Henrissat B."/>
            <person name="Hilden K."/>
            <person name="Kuo R."/>
            <person name="Labutti K."/>
            <person name="Lipzen A."/>
            <person name="Makela M.R."/>
            <person name="Sandor L."/>
            <person name="Spatafora J.W."/>
            <person name="Grigoriev I.V."/>
            <person name="Hibbett D.S."/>
        </authorList>
    </citation>
    <scope>NUCLEOTIDE SEQUENCE [LARGE SCALE GENOMIC DNA]</scope>
    <source>
        <strain evidence="5 6">3A-2</strain>
    </source>
</reference>
<evidence type="ECO:0000256" key="2">
    <source>
        <dbReference type="ARBA" id="ARBA00023043"/>
    </source>
</evidence>
<dbReference type="OrthoDB" id="366390at2759"/>
<evidence type="ECO:0000313" key="6">
    <source>
        <dbReference type="Proteomes" id="UP000250043"/>
    </source>
</evidence>
<dbReference type="EMBL" id="KV722582">
    <property type="protein sequence ID" value="OCH85461.1"/>
    <property type="molecule type" value="Genomic_DNA"/>
</dbReference>
<feature type="compositionally biased region" description="Pro residues" evidence="4">
    <location>
        <begin position="158"/>
        <end position="168"/>
    </location>
</feature>